<sequence length="1051" mass="117378">MRKFTHFFATLFTLILLTSTAFAQSTTSALSGLVKDADGEPLPGATVIALHTPSGTKYGVATRADGRYDIPNMRVGGPYTITVSYIGFQQFTQEGITLQLGKKFRMNANLAADAETLTEIEVTASADGERTGAATSIDSETIKVLPSISRSTADFTRLTPQSDGNSFGGRNNLYNNFSLDGSIFNNSFGLDVSTPGGQADAQPVSLDAIEQVQVTLAPFDVRQSGFTGAGVNAVTKSGTNEFKGTAYHFFRNENMIGNKVSGTTIENLNYSTTQSGLSLGGPIIKNKLFFFVNGEIERAEGLAHGFVAAKEGREGSNVTSVQYADAMAVKNHFMDKWDYDAGEFENYNHGKENEKLLIKLDWNINDNHNASFRYNMLRAWKDVLPHPEAIGGRGPQPYRLPFSNSSYAIHNNIDSWVAELNSRFGNTASNKFQVTYSRFRDKRMPWSEPFPVIDILDANGQISLTAGSEMFSTNNVLDQDIFQLRDDFTMYMDNHTLTAGFNAEVFQFNNSFNLFYYPGHTFQNVDDFLADRAYNTFTGDYYTVDYRNDVASQNAPYAMAEVDVAQIAFYLQDEWNVSDKLDVTMGVRMDMPIYLSEIAEDPVTKGFDGWKDGKNVDPSTFPTARPLWSPRVGFNYDVKGDQSSVVRGGTGIFTGRIPFVWLGNQASNPKIDPFYTFQVNDTEDDFRFPQVWKTNLAWDKKFANGWSVTLEGIISKDINAVVHRNYNMAAPSQNAEGKGDNRAIFAGFHETNLYSSSEYAANMDDPQFLEAGAIVLENVDEGHQYSLTGQIQKVFDFGLFASAAYTYMESMDYTSIPAEIAADAFQRNPVVGDPNQSQFANSRYGLQHRFITSVGYKKTYGNGRHATSISMFGEIARGNRYSYTYAGDMNRDAIANNDLIYVPASEDEIVLVSTEANTATPTEQWNALNQFIEQDEYLSERRGDYAERNGAMLPWYTQFDVRLLQDYNFKVGDKTNTIQLSVDVLNFGNMLNSDWGVRKLPSTRTPITFEGYQEGTNIPTYSFDTELTETFNDDVSILSKWQMQIGLRYIF</sequence>
<dbReference type="Pfam" id="PF25183">
    <property type="entry name" value="OMP_b-brl_4"/>
    <property type="match status" value="1"/>
</dbReference>
<dbReference type="GO" id="GO:0044718">
    <property type="term" value="P:siderophore transmembrane transport"/>
    <property type="evidence" value="ECO:0007669"/>
    <property type="project" value="TreeGrafter"/>
</dbReference>
<comment type="caution">
    <text evidence="9">The sequence shown here is derived from an EMBL/GenBank/DDBJ whole genome shotgun (WGS) entry which is preliminary data.</text>
</comment>
<dbReference type="GO" id="GO:0004180">
    <property type="term" value="F:carboxypeptidase activity"/>
    <property type="evidence" value="ECO:0007669"/>
    <property type="project" value="UniProtKB-KW"/>
</dbReference>
<evidence type="ECO:0000256" key="5">
    <source>
        <dbReference type="ARBA" id="ARBA00023136"/>
    </source>
</evidence>
<name>A0A315Z9G5_SEDFL</name>
<keyword evidence="9" id="KW-0378">Hydrolase</keyword>
<dbReference type="Gene3D" id="2.40.170.20">
    <property type="entry name" value="TonB-dependent receptor, beta-barrel domain"/>
    <property type="match status" value="1"/>
</dbReference>
<dbReference type="InterPro" id="IPR036942">
    <property type="entry name" value="Beta-barrel_TonB_sf"/>
</dbReference>
<dbReference type="Pfam" id="PF13620">
    <property type="entry name" value="CarboxypepD_reg"/>
    <property type="match status" value="1"/>
</dbReference>
<dbReference type="PANTHER" id="PTHR30069:SF46">
    <property type="entry name" value="OAR PROTEIN"/>
    <property type="match status" value="1"/>
</dbReference>
<evidence type="ECO:0000313" key="9">
    <source>
        <dbReference type="EMBL" id="PWJ42205.1"/>
    </source>
</evidence>
<keyword evidence="5" id="KW-0472">Membrane</keyword>
<feature type="chain" id="PRO_5016236640" evidence="7">
    <location>
        <begin position="24"/>
        <end position="1051"/>
    </location>
</feature>
<dbReference type="InterPro" id="IPR057601">
    <property type="entry name" value="Oar-like_b-barrel"/>
</dbReference>
<evidence type="ECO:0000259" key="8">
    <source>
        <dbReference type="Pfam" id="PF25183"/>
    </source>
</evidence>
<keyword evidence="10" id="KW-1185">Reference proteome</keyword>
<feature type="signal peptide" evidence="7">
    <location>
        <begin position="1"/>
        <end position="23"/>
    </location>
</feature>
<protein>
    <submittedName>
        <fullName evidence="9">Carboxypeptidase family protein</fullName>
    </submittedName>
</protein>
<keyword evidence="6" id="KW-0998">Cell outer membrane</keyword>
<feature type="domain" description="TonB-dependent transporter Oar-like beta-barrel" evidence="8">
    <location>
        <begin position="234"/>
        <end position="679"/>
    </location>
</feature>
<dbReference type="GO" id="GO:0030246">
    <property type="term" value="F:carbohydrate binding"/>
    <property type="evidence" value="ECO:0007669"/>
    <property type="project" value="InterPro"/>
</dbReference>
<dbReference type="EMBL" id="QGDO01000003">
    <property type="protein sequence ID" value="PWJ42205.1"/>
    <property type="molecule type" value="Genomic_DNA"/>
</dbReference>
<dbReference type="SUPFAM" id="SSF49452">
    <property type="entry name" value="Starch-binding domain-like"/>
    <property type="match status" value="1"/>
</dbReference>
<keyword evidence="4" id="KW-0812">Transmembrane</keyword>
<dbReference type="RefSeq" id="WP_109618954.1">
    <property type="nucleotide sequence ID" value="NZ_QGDO01000003.1"/>
</dbReference>
<evidence type="ECO:0000256" key="2">
    <source>
        <dbReference type="ARBA" id="ARBA00022448"/>
    </source>
</evidence>
<keyword evidence="2" id="KW-0813">Transport</keyword>
<dbReference type="InterPro" id="IPR013784">
    <property type="entry name" value="Carb-bd-like_fold"/>
</dbReference>
<accession>A0A315Z9G5</accession>
<dbReference type="PANTHER" id="PTHR30069">
    <property type="entry name" value="TONB-DEPENDENT OUTER MEMBRANE RECEPTOR"/>
    <property type="match status" value="1"/>
</dbReference>
<evidence type="ECO:0000256" key="1">
    <source>
        <dbReference type="ARBA" id="ARBA00004571"/>
    </source>
</evidence>
<dbReference type="Gene3D" id="2.60.40.1120">
    <property type="entry name" value="Carboxypeptidase-like, regulatory domain"/>
    <property type="match status" value="1"/>
</dbReference>
<comment type="subcellular location">
    <subcellularLocation>
        <location evidence="1">Cell outer membrane</location>
        <topology evidence="1">Multi-pass membrane protein</topology>
    </subcellularLocation>
</comment>
<dbReference type="Proteomes" id="UP000245535">
    <property type="component" value="Unassembled WGS sequence"/>
</dbReference>
<dbReference type="GO" id="GO:0015344">
    <property type="term" value="F:siderophore uptake transmembrane transporter activity"/>
    <property type="evidence" value="ECO:0007669"/>
    <property type="project" value="TreeGrafter"/>
</dbReference>
<dbReference type="AlphaFoldDB" id="A0A315Z9G5"/>
<keyword evidence="9" id="KW-0121">Carboxypeptidase</keyword>
<evidence type="ECO:0000256" key="3">
    <source>
        <dbReference type="ARBA" id="ARBA00022452"/>
    </source>
</evidence>
<reference evidence="9 10" key="1">
    <citation type="submission" date="2018-03" db="EMBL/GenBank/DDBJ databases">
        <title>Genomic Encyclopedia of Archaeal and Bacterial Type Strains, Phase II (KMG-II): from individual species to whole genera.</title>
        <authorList>
            <person name="Goeker M."/>
        </authorList>
    </citation>
    <scope>NUCLEOTIDE SEQUENCE [LARGE SCALE GENOMIC DNA]</scope>
    <source>
        <strain evidence="9 10">DSM 28229</strain>
    </source>
</reference>
<organism evidence="9 10">
    <name type="scientific">Sediminitomix flava</name>
    <dbReference type="NCBI Taxonomy" id="379075"/>
    <lineage>
        <taxon>Bacteria</taxon>
        <taxon>Pseudomonadati</taxon>
        <taxon>Bacteroidota</taxon>
        <taxon>Cytophagia</taxon>
        <taxon>Cytophagales</taxon>
        <taxon>Flammeovirgaceae</taxon>
        <taxon>Sediminitomix</taxon>
    </lineage>
</organism>
<gene>
    <name evidence="9" type="ORF">BC781_103456</name>
</gene>
<keyword evidence="3" id="KW-1134">Transmembrane beta strand</keyword>
<evidence type="ECO:0000313" key="10">
    <source>
        <dbReference type="Proteomes" id="UP000245535"/>
    </source>
</evidence>
<evidence type="ECO:0000256" key="6">
    <source>
        <dbReference type="ARBA" id="ARBA00023237"/>
    </source>
</evidence>
<dbReference type="OrthoDB" id="9768147at2"/>
<evidence type="ECO:0000256" key="4">
    <source>
        <dbReference type="ARBA" id="ARBA00022692"/>
    </source>
</evidence>
<proteinExistence type="predicted"/>
<dbReference type="SUPFAM" id="SSF56935">
    <property type="entry name" value="Porins"/>
    <property type="match status" value="1"/>
</dbReference>
<dbReference type="GO" id="GO:0009279">
    <property type="term" value="C:cell outer membrane"/>
    <property type="evidence" value="ECO:0007669"/>
    <property type="project" value="UniProtKB-SubCell"/>
</dbReference>
<keyword evidence="7" id="KW-0732">Signal</keyword>
<keyword evidence="9" id="KW-0645">Protease</keyword>
<evidence type="ECO:0000256" key="7">
    <source>
        <dbReference type="SAM" id="SignalP"/>
    </source>
</evidence>
<dbReference type="InterPro" id="IPR039426">
    <property type="entry name" value="TonB-dep_rcpt-like"/>
</dbReference>